<dbReference type="InterPro" id="IPR013083">
    <property type="entry name" value="Znf_RING/FYVE/PHD"/>
</dbReference>
<dbReference type="CDD" id="cd02122">
    <property type="entry name" value="PA_GRAIL_like"/>
    <property type="match status" value="1"/>
</dbReference>
<dbReference type="GO" id="GO:0016020">
    <property type="term" value="C:membrane"/>
    <property type="evidence" value="ECO:0007669"/>
    <property type="project" value="UniProtKB-SubCell"/>
</dbReference>
<dbReference type="AlphaFoldDB" id="A0AAV6FPV4"/>
<feature type="compositionally biased region" description="Acidic residues" evidence="9">
    <location>
        <begin position="328"/>
        <end position="337"/>
    </location>
</feature>
<keyword evidence="5" id="KW-0862">Zinc</keyword>
<evidence type="ECO:0000313" key="14">
    <source>
        <dbReference type="Proteomes" id="UP000823561"/>
    </source>
</evidence>
<feature type="transmembrane region" description="Helical" evidence="10">
    <location>
        <begin position="174"/>
        <end position="199"/>
    </location>
</feature>
<dbReference type="SUPFAM" id="SSF57850">
    <property type="entry name" value="RING/U-box"/>
    <property type="match status" value="1"/>
</dbReference>
<reference evidence="13" key="1">
    <citation type="submission" date="2020-10" db="EMBL/GenBank/DDBJ databases">
        <title>Chromosome-scale genome assembly of the Allis shad, Alosa alosa.</title>
        <authorList>
            <person name="Margot Z."/>
            <person name="Christophe K."/>
            <person name="Cabau C."/>
            <person name="Louis A."/>
            <person name="Berthelot C."/>
            <person name="Parey E."/>
            <person name="Roest Crollius H."/>
            <person name="Montfort J."/>
            <person name="Robinson-Rechavi M."/>
            <person name="Bucao C."/>
            <person name="Bouchez O."/>
            <person name="Gislard M."/>
            <person name="Lluch J."/>
            <person name="Milhes M."/>
            <person name="Lampietro C."/>
            <person name="Lopez Roques C."/>
            <person name="Donnadieu C."/>
            <person name="Braasch I."/>
            <person name="Desvignes T."/>
            <person name="Postlethwait J."/>
            <person name="Bobe J."/>
            <person name="Guiguen Y."/>
        </authorList>
    </citation>
    <scope>NUCLEOTIDE SEQUENCE</scope>
    <source>
        <strain evidence="13">M-15738</strain>
        <tissue evidence="13">Blood</tissue>
    </source>
</reference>
<feature type="compositionally biased region" description="Polar residues" evidence="9">
    <location>
        <begin position="355"/>
        <end position="364"/>
    </location>
</feature>
<dbReference type="Gene3D" id="3.30.40.10">
    <property type="entry name" value="Zinc/RING finger domain, C3HC4 (zinc finger)"/>
    <property type="match status" value="1"/>
</dbReference>
<keyword evidence="6 10" id="KW-1133">Transmembrane helix</keyword>
<keyword evidence="2 10" id="KW-0812">Transmembrane</keyword>
<dbReference type="Gene3D" id="3.50.30.30">
    <property type="match status" value="1"/>
</dbReference>
<feature type="region of interest" description="Disordered" evidence="9">
    <location>
        <begin position="328"/>
        <end position="383"/>
    </location>
</feature>
<evidence type="ECO:0000256" key="1">
    <source>
        <dbReference type="ARBA" id="ARBA00004370"/>
    </source>
</evidence>
<dbReference type="SUPFAM" id="SSF52025">
    <property type="entry name" value="PA domain"/>
    <property type="match status" value="1"/>
</dbReference>
<evidence type="ECO:0000256" key="8">
    <source>
        <dbReference type="PROSITE-ProRule" id="PRU00175"/>
    </source>
</evidence>
<evidence type="ECO:0000256" key="10">
    <source>
        <dbReference type="SAM" id="Phobius"/>
    </source>
</evidence>
<evidence type="ECO:0000256" key="2">
    <source>
        <dbReference type="ARBA" id="ARBA00022692"/>
    </source>
</evidence>
<dbReference type="FunFam" id="3.50.30.30:FF:000003">
    <property type="entry name" value="E3 ubiquitin-protein ligase RNF128"/>
    <property type="match status" value="1"/>
</dbReference>
<dbReference type="InterPro" id="IPR046450">
    <property type="entry name" value="PA_dom_sf"/>
</dbReference>
<dbReference type="GO" id="GO:0008270">
    <property type="term" value="F:zinc ion binding"/>
    <property type="evidence" value="ECO:0007669"/>
    <property type="project" value="UniProtKB-KW"/>
</dbReference>
<dbReference type="InterPro" id="IPR051073">
    <property type="entry name" value="ZNRF3_Arkadia_E3_ligases"/>
</dbReference>
<feature type="domain" description="RING-type" evidence="12">
    <location>
        <begin position="245"/>
        <end position="286"/>
    </location>
</feature>
<evidence type="ECO:0000256" key="6">
    <source>
        <dbReference type="ARBA" id="ARBA00022989"/>
    </source>
</evidence>
<sequence length="383" mass="42588">MSWSGRRFFAWVCLMACVAECSGFILLYWTADVSVRVGNLTSKPCECGLYGQDSPLLGESGLVVLPNEDPQACNHTTFSVSQSPWIALIKRGNCTYKEKISAATKYNASAVVIYNLDGTGNETNTMSHSGTGGVVVVMIGNELGKDIASLVHAGHEVFMNIELGNPHGPWANPIWIYIMSFTFFAVTAVTMAYFTILSVKKIHQHIMLRREQRQLKSVAQKAIEKLKVRTLRKGDEEVGSDNHTCAVCIEGYKHLEPVMILTCGHFFHKPCIEPWLLEHRTCPMCKCNILGVKTVDEEVSVGSTPSPLDVRFYPDSRLSPFYENLDEVELSDPEEDTPPAQQTSQEPIEAGPKPEQNQGSTTEFHQIYDNLAFEGDSNKMDLK</sequence>
<dbReference type="FunFam" id="3.30.40.10:FF:000009">
    <property type="entry name" value="E3 ubiquitin-protein ligase RNF130"/>
    <property type="match status" value="1"/>
</dbReference>
<keyword evidence="4 8" id="KW-0863">Zinc-finger</keyword>
<dbReference type="Pfam" id="PF13639">
    <property type="entry name" value="zf-RING_2"/>
    <property type="match status" value="1"/>
</dbReference>
<dbReference type="InterPro" id="IPR003137">
    <property type="entry name" value="PA_domain"/>
</dbReference>
<organism evidence="13 14">
    <name type="scientific">Alosa alosa</name>
    <name type="common">allis shad</name>
    <dbReference type="NCBI Taxonomy" id="278164"/>
    <lineage>
        <taxon>Eukaryota</taxon>
        <taxon>Metazoa</taxon>
        <taxon>Chordata</taxon>
        <taxon>Craniata</taxon>
        <taxon>Vertebrata</taxon>
        <taxon>Euteleostomi</taxon>
        <taxon>Actinopterygii</taxon>
        <taxon>Neopterygii</taxon>
        <taxon>Teleostei</taxon>
        <taxon>Clupei</taxon>
        <taxon>Clupeiformes</taxon>
        <taxon>Clupeoidei</taxon>
        <taxon>Clupeidae</taxon>
        <taxon>Alosa</taxon>
    </lineage>
</organism>
<evidence type="ECO:0000313" key="13">
    <source>
        <dbReference type="EMBL" id="KAG5263717.1"/>
    </source>
</evidence>
<feature type="signal peptide" evidence="11">
    <location>
        <begin position="1"/>
        <end position="23"/>
    </location>
</feature>
<comment type="subcellular location">
    <subcellularLocation>
        <location evidence="1">Membrane</location>
    </subcellularLocation>
</comment>
<keyword evidence="14" id="KW-1185">Reference proteome</keyword>
<dbReference type="InterPro" id="IPR001841">
    <property type="entry name" value="Znf_RING"/>
</dbReference>
<name>A0AAV6FPV4_9TELE</name>
<evidence type="ECO:0000256" key="7">
    <source>
        <dbReference type="ARBA" id="ARBA00023136"/>
    </source>
</evidence>
<keyword evidence="3" id="KW-0479">Metal-binding</keyword>
<keyword evidence="11" id="KW-0732">Signal</keyword>
<keyword evidence="7 10" id="KW-0472">Membrane</keyword>
<evidence type="ECO:0000256" key="3">
    <source>
        <dbReference type="ARBA" id="ARBA00022723"/>
    </source>
</evidence>
<dbReference type="Proteomes" id="UP000823561">
    <property type="component" value="Chromosome 21"/>
</dbReference>
<dbReference type="SMART" id="SM00184">
    <property type="entry name" value="RING"/>
    <property type="match status" value="1"/>
</dbReference>
<evidence type="ECO:0000256" key="11">
    <source>
        <dbReference type="SAM" id="SignalP"/>
    </source>
</evidence>
<protein>
    <recommendedName>
        <fullName evidence="12">RING-type domain-containing protein</fullName>
    </recommendedName>
</protein>
<comment type="caution">
    <text evidence="13">The sequence shown here is derived from an EMBL/GenBank/DDBJ whole genome shotgun (WGS) entry which is preliminary data.</text>
</comment>
<dbReference type="PROSITE" id="PS50089">
    <property type="entry name" value="ZF_RING_2"/>
    <property type="match status" value="1"/>
</dbReference>
<feature type="chain" id="PRO_5043708759" description="RING-type domain-containing protein" evidence="11">
    <location>
        <begin position="24"/>
        <end position="383"/>
    </location>
</feature>
<gene>
    <name evidence="13" type="ORF">AALO_G00267830</name>
</gene>
<evidence type="ECO:0000259" key="12">
    <source>
        <dbReference type="PROSITE" id="PS50089"/>
    </source>
</evidence>
<evidence type="ECO:0000256" key="5">
    <source>
        <dbReference type="ARBA" id="ARBA00022833"/>
    </source>
</evidence>
<dbReference type="PANTHER" id="PTHR16200">
    <property type="entry name" value="RING ZINC FINGER"/>
    <property type="match status" value="1"/>
</dbReference>
<accession>A0AAV6FPV4</accession>
<proteinExistence type="predicted"/>
<evidence type="ECO:0000256" key="4">
    <source>
        <dbReference type="ARBA" id="ARBA00022771"/>
    </source>
</evidence>
<dbReference type="EMBL" id="JADWDJ010000021">
    <property type="protein sequence ID" value="KAG5263717.1"/>
    <property type="molecule type" value="Genomic_DNA"/>
</dbReference>
<dbReference type="Pfam" id="PF02225">
    <property type="entry name" value="PA"/>
    <property type="match status" value="1"/>
</dbReference>
<evidence type="ECO:0000256" key="9">
    <source>
        <dbReference type="SAM" id="MobiDB-lite"/>
    </source>
</evidence>